<evidence type="ECO:0000256" key="3">
    <source>
        <dbReference type="ARBA" id="ARBA00022692"/>
    </source>
</evidence>
<feature type="transmembrane region" description="Helical" evidence="10">
    <location>
        <begin position="37"/>
        <end position="54"/>
    </location>
</feature>
<sequence length="124" mass="12780">MLTWAAVLVGGAVGAVGRFMVNWLVERRSRPAPWGTFTVNVVGSLVLGLFAGLSATLPDWVWTLVGTGFCGALTTYSTFGYETVQLVRSGPGGRRRAGLNVLATLAVGLGAAALGWQLGTAALG</sequence>
<keyword evidence="5 10" id="KW-0472">Membrane</keyword>
<proteinExistence type="inferred from homology"/>
<evidence type="ECO:0000256" key="5">
    <source>
        <dbReference type="ARBA" id="ARBA00023136"/>
    </source>
</evidence>
<keyword evidence="4 10" id="KW-1133">Transmembrane helix</keyword>
<comment type="function">
    <text evidence="9 10">Fluoride-specific ion channel. Important for reducing fluoride concentration in the cell, thus reducing its toxicity.</text>
</comment>
<keyword evidence="6 10" id="KW-0407">Ion channel</keyword>
<feature type="binding site" evidence="10">
    <location>
        <position position="71"/>
    </location>
    <ligand>
        <name>Na(+)</name>
        <dbReference type="ChEBI" id="CHEBI:29101"/>
        <note>structural</note>
    </ligand>
</feature>
<comment type="activity regulation">
    <text evidence="10">Na(+) is not transported, but it plays an essential structural role and its presence is essential for fluoride channel function.</text>
</comment>
<dbReference type="HAMAP" id="MF_00454">
    <property type="entry name" value="FluC"/>
    <property type="match status" value="1"/>
</dbReference>
<feature type="transmembrane region" description="Helical" evidence="10">
    <location>
        <begin position="6"/>
        <end position="25"/>
    </location>
</feature>
<evidence type="ECO:0000313" key="12">
    <source>
        <dbReference type="Proteomes" id="UP001339911"/>
    </source>
</evidence>
<evidence type="ECO:0000256" key="1">
    <source>
        <dbReference type="ARBA" id="ARBA00004651"/>
    </source>
</evidence>
<dbReference type="EMBL" id="JAZGQL010000019">
    <property type="protein sequence ID" value="MEE6309804.1"/>
    <property type="molecule type" value="Genomic_DNA"/>
</dbReference>
<keyword evidence="10" id="KW-0915">Sodium</keyword>
<feature type="transmembrane region" description="Helical" evidence="10">
    <location>
        <begin position="60"/>
        <end position="79"/>
    </location>
</feature>
<dbReference type="Pfam" id="PF02537">
    <property type="entry name" value="CRCB"/>
    <property type="match status" value="1"/>
</dbReference>
<keyword evidence="10" id="KW-0479">Metal-binding</keyword>
<dbReference type="PANTHER" id="PTHR28259">
    <property type="entry name" value="FLUORIDE EXPORT PROTEIN 1-RELATED"/>
    <property type="match status" value="1"/>
</dbReference>
<dbReference type="NCBIfam" id="TIGR00494">
    <property type="entry name" value="crcB"/>
    <property type="match status" value="1"/>
</dbReference>
<dbReference type="InterPro" id="IPR003691">
    <property type="entry name" value="FluC"/>
</dbReference>
<comment type="similarity">
    <text evidence="7 10">Belongs to the fluoride channel Fluc/FEX (TC 1.A.43) family.</text>
</comment>
<accession>A0ABU7SIM5</accession>
<dbReference type="PANTHER" id="PTHR28259:SF1">
    <property type="entry name" value="FLUORIDE EXPORT PROTEIN 1-RELATED"/>
    <property type="match status" value="1"/>
</dbReference>
<feature type="transmembrane region" description="Helical" evidence="10">
    <location>
        <begin position="99"/>
        <end position="118"/>
    </location>
</feature>
<dbReference type="Proteomes" id="UP001339911">
    <property type="component" value="Unassembled WGS sequence"/>
</dbReference>
<keyword evidence="12" id="KW-1185">Reference proteome</keyword>
<evidence type="ECO:0000256" key="7">
    <source>
        <dbReference type="ARBA" id="ARBA00035120"/>
    </source>
</evidence>
<evidence type="ECO:0000256" key="8">
    <source>
        <dbReference type="ARBA" id="ARBA00035585"/>
    </source>
</evidence>
<evidence type="ECO:0000256" key="4">
    <source>
        <dbReference type="ARBA" id="ARBA00022989"/>
    </source>
</evidence>
<comment type="subcellular location">
    <subcellularLocation>
        <location evidence="1 10">Cell membrane</location>
        <topology evidence="1 10">Multi-pass membrane protein</topology>
    </subcellularLocation>
</comment>
<keyword evidence="10" id="KW-0406">Ion transport</keyword>
<evidence type="ECO:0000256" key="6">
    <source>
        <dbReference type="ARBA" id="ARBA00023303"/>
    </source>
</evidence>
<protein>
    <recommendedName>
        <fullName evidence="10">Fluoride-specific ion channel FluC</fullName>
    </recommendedName>
</protein>
<keyword evidence="3 10" id="KW-0812">Transmembrane</keyword>
<reference evidence="11 12" key="1">
    <citation type="submission" date="2024-01" db="EMBL/GenBank/DDBJ databases">
        <title>Genome insights into Plantactinospora veratri sp. nov.</title>
        <authorList>
            <person name="Wang L."/>
        </authorList>
    </citation>
    <scope>NUCLEOTIDE SEQUENCE [LARGE SCALE GENOMIC DNA]</scope>
    <source>
        <strain evidence="11 12">NEAU-FHS4</strain>
    </source>
</reference>
<comment type="caution">
    <text evidence="11">The sequence shown here is derived from an EMBL/GenBank/DDBJ whole genome shotgun (WGS) entry which is preliminary data.</text>
</comment>
<dbReference type="RefSeq" id="WP_331210059.1">
    <property type="nucleotide sequence ID" value="NZ_JAZGQL010000019.1"/>
</dbReference>
<gene>
    <name evidence="10 11" type="primary">crcB</name>
    <name evidence="10" type="synonym">fluC</name>
    <name evidence="11" type="ORF">V1634_23500</name>
</gene>
<feature type="binding site" evidence="10">
    <location>
        <position position="74"/>
    </location>
    <ligand>
        <name>Na(+)</name>
        <dbReference type="ChEBI" id="CHEBI:29101"/>
        <note>structural</note>
    </ligand>
</feature>
<evidence type="ECO:0000313" key="11">
    <source>
        <dbReference type="EMBL" id="MEE6309804.1"/>
    </source>
</evidence>
<name>A0ABU7SIM5_9ACTN</name>
<keyword evidence="2 10" id="KW-1003">Cell membrane</keyword>
<keyword evidence="10" id="KW-0813">Transport</keyword>
<organism evidence="11 12">
    <name type="scientific">Plantactinospora veratri</name>
    <dbReference type="NCBI Taxonomy" id="1436122"/>
    <lineage>
        <taxon>Bacteria</taxon>
        <taxon>Bacillati</taxon>
        <taxon>Actinomycetota</taxon>
        <taxon>Actinomycetes</taxon>
        <taxon>Micromonosporales</taxon>
        <taxon>Micromonosporaceae</taxon>
        <taxon>Plantactinospora</taxon>
    </lineage>
</organism>
<comment type="catalytic activity">
    <reaction evidence="8">
        <text>fluoride(in) = fluoride(out)</text>
        <dbReference type="Rhea" id="RHEA:76159"/>
        <dbReference type="ChEBI" id="CHEBI:17051"/>
    </reaction>
    <physiologicalReaction direction="left-to-right" evidence="8">
        <dbReference type="Rhea" id="RHEA:76160"/>
    </physiologicalReaction>
</comment>
<evidence type="ECO:0000256" key="9">
    <source>
        <dbReference type="ARBA" id="ARBA00049940"/>
    </source>
</evidence>
<evidence type="ECO:0000256" key="10">
    <source>
        <dbReference type="HAMAP-Rule" id="MF_00454"/>
    </source>
</evidence>
<evidence type="ECO:0000256" key="2">
    <source>
        <dbReference type="ARBA" id="ARBA00022475"/>
    </source>
</evidence>